<dbReference type="Proteomes" id="UP000466442">
    <property type="component" value="Linkage Group LG1"/>
</dbReference>
<proteinExistence type="predicted"/>
<feature type="non-terminal residue" evidence="1">
    <location>
        <position position="1"/>
    </location>
</feature>
<dbReference type="OrthoDB" id="8194935at2759"/>
<evidence type="ECO:0000313" key="1">
    <source>
        <dbReference type="EMBL" id="KAF6217083.1"/>
    </source>
</evidence>
<gene>
    <name evidence="1" type="ORF">GE061_001436</name>
</gene>
<dbReference type="AlphaFoldDB" id="A0A8S9Y7C4"/>
<protein>
    <submittedName>
        <fullName evidence="1">Uncharacterized protein</fullName>
    </submittedName>
</protein>
<dbReference type="InterPro" id="IPR005312">
    <property type="entry name" value="DUF1759"/>
</dbReference>
<name>A0A8S9Y7C4_APOLU</name>
<accession>A0A8S9Y7C4</accession>
<evidence type="ECO:0000313" key="2">
    <source>
        <dbReference type="Proteomes" id="UP000466442"/>
    </source>
</evidence>
<dbReference type="Pfam" id="PF03564">
    <property type="entry name" value="DUF1759"/>
    <property type="match status" value="1"/>
</dbReference>
<organism evidence="1 2">
    <name type="scientific">Apolygus lucorum</name>
    <name type="common">Small green plant bug</name>
    <name type="synonym">Lygocoris lucorum</name>
    <dbReference type="NCBI Taxonomy" id="248454"/>
    <lineage>
        <taxon>Eukaryota</taxon>
        <taxon>Metazoa</taxon>
        <taxon>Ecdysozoa</taxon>
        <taxon>Arthropoda</taxon>
        <taxon>Hexapoda</taxon>
        <taxon>Insecta</taxon>
        <taxon>Pterygota</taxon>
        <taxon>Neoptera</taxon>
        <taxon>Paraneoptera</taxon>
        <taxon>Hemiptera</taxon>
        <taxon>Heteroptera</taxon>
        <taxon>Panheteroptera</taxon>
        <taxon>Cimicomorpha</taxon>
        <taxon>Miridae</taxon>
        <taxon>Mirini</taxon>
        <taxon>Apolygus</taxon>
    </lineage>
</organism>
<dbReference type="PANTHER" id="PTHR47331">
    <property type="entry name" value="PHD-TYPE DOMAIN-CONTAINING PROTEIN"/>
    <property type="match status" value="1"/>
</dbReference>
<sequence>MTKDTASVKQRATTMLHQIEAYRKRIAQHQLLKNQPMYQLLLPGVYPFRGNITEFTRFRASYDSAVHSLDIPTEVKMSALKQLVIGPAGDYLKHMGSSNKDYNTAYAELISKYSSPRRVADAVLKDYNALTPCRNTNLADVEKYRDELVASYNAVRNLNIEHLGEFVLYTTGKNRLPTKLQDKLHDEVGDNNIPDVQALISFLDGEVSRLRARDTPPQHQTTSYDDKRIHRPFKNEHFWKKPGYNRNASELYLPRATSH</sequence>
<keyword evidence="2" id="KW-1185">Reference proteome</keyword>
<comment type="caution">
    <text evidence="1">The sequence shown here is derived from an EMBL/GenBank/DDBJ whole genome shotgun (WGS) entry which is preliminary data.</text>
</comment>
<dbReference type="EMBL" id="WIXP02000001">
    <property type="protein sequence ID" value="KAF6217083.1"/>
    <property type="molecule type" value="Genomic_DNA"/>
</dbReference>
<reference evidence="1" key="1">
    <citation type="journal article" date="2021" name="Mol. Ecol. Resour.">
        <title>Apolygus lucorum genome provides insights into omnivorousness and mesophyll feeding.</title>
        <authorList>
            <person name="Liu Y."/>
            <person name="Liu H."/>
            <person name="Wang H."/>
            <person name="Huang T."/>
            <person name="Liu B."/>
            <person name="Yang B."/>
            <person name="Yin L."/>
            <person name="Li B."/>
            <person name="Zhang Y."/>
            <person name="Zhang S."/>
            <person name="Jiang F."/>
            <person name="Zhang X."/>
            <person name="Ren Y."/>
            <person name="Wang B."/>
            <person name="Wang S."/>
            <person name="Lu Y."/>
            <person name="Wu K."/>
            <person name="Fan W."/>
            <person name="Wang G."/>
        </authorList>
    </citation>
    <scope>NUCLEOTIDE SEQUENCE</scope>
    <source>
        <strain evidence="1">12Hb</strain>
    </source>
</reference>